<dbReference type="GO" id="GO:0051537">
    <property type="term" value="F:2 iron, 2 sulfur cluster binding"/>
    <property type="evidence" value="ECO:0007669"/>
    <property type="project" value="UniProtKB-KW"/>
</dbReference>
<evidence type="ECO:0000313" key="5">
    <source>
        <dbReference type="EMBL" id="CAD2220791.1"/>
    </source>
</evidence>
<dbReference type="GO" id="GO:0006099">
    <property type="term" value="P:tricarboxylic acid cycle"/>
    <property type="evidence" value="ECO:0007669"/>
    <property type="project" value="InterPro"/>
</dbReference>
<dbReference type="Gene3D" id="3.10.20.30">
    <property type="match status" value="1"/>
</dbReference>
<dbReference type="InterPro" id="IPR004489">
    <property type="entry name" value="Succ_DH/fum_Rdtase_Fe-S"/>
</dbReference>
<keyword evidence="2" id="KW-0001">2Fe-2S</keyword>
<dbReference type="GO" id="GO:0022904">
    <property type="term" value="P:respiratory electron transport chain"/>
    <property type="evidence" value="ECO:0007669"/>
    <property type="project" value="TreeGrafter"/>
</dbReference>
<evidence type="ECO:0000313" key="6">
    <source>
        <dbReference type="Proteomes" id="UP000515908"/>
    </source>
</evidence>
<name>S9UGE2_9TRYP</name>
<dbReference type="InterPro" id="IPR036010">
    <property type="entry name" value="2Fe-2S_ferredoxin-like_sf"/>
</dbReference>
<sequence length="242" mass="26680">MLRKFAARPYKTMVRRMAATDAAADTKSAKAVLQLIRFDPEKNATRVESYEYDKHHDYMVLDLLIAVKAHQDPSLAFRSSCCEGVCGSCAMNINGINSLACVTFAQQHTTVGPLPNFPVIKDFVVDLRHFFQQYAYIRPFVRNANLHRNQIDGIVSRYNNISRALNGMNPAQGNKAVSGHAAPPSTQTEIIAGLRLVDAIVQSGNVTQLLTSIETLENGGLTFDNDQVVALIEETLKNAKKA</sequence>
<dbReference type="GO" id="GO:0009055">
    <property type="term" value="F:electron transfer activity"/>
    <property type="evidence" value="ECO:0007669"/>
    <property type="project" value="InterPro"/>
</dbReference>
<dbReference type="GO" id="GO:0016491">
    <property type="term" value="F:oxidoreductase activity"/>
    <property type="evidence" value="ECO:0007669"/>
    <property type="project" value="InterPro"/>
</dbReference>
<dbReference type="OrthoDB" id="1696654at2759"/>
<feature type="domain" description="2Fe-2S ferredoxin-type" evidence="4">
    <location>
        <begin position="34"/>
        <end position="117"/>
    </location>
</feature>
<reference evidence="5 6" key="1">
    <citation type="submission" date="2020-08" db="EMBL/GenBank/DDBJ databases">
        <authorList>
            <person name="Newling K."/>
            <person name="Davey J."/>
            <person name="Forrester S."/>
        </authorList>
    </citation>
    <scope>NUCLEOTIDE SEQUENCE [LARGE SCALE GENOMIC DNA]</scope>
    <source>
        <strain evidence="6">Crithidia deanei Carvalho (ATCC PRA-265)</strain>
    </source>
</reference>
<dbReference type="EMBL" id="LR877162">
    <property type="protein sequence ID" value="CAD2220791.1"/>
    <property type="molecule type" value="Genomic_DNA"/>
</dbReference>
<dbReference type="InterPro" id="IPR012675">
    <property type="entry name" value="Beta-grasp_dom_sf"/>
</dbReference>
<dbReference type="AlphaFoldDB" id="S9UGE2"/>
<dbReference type="PANTHER" id="PTHR11921">
    <property type="entry name" value="SUCCINATE DEHYDROGENASE IRON-SULFUR PROTEIN"/>
    <property type="match status" value="1"/>
</dbReference>
<evidence type="ECO:0000256" key="3">
    <source>
        <dbReference type="ARBA" id="ARBA00023014"/>
    </source>
</evidence>
<dbReference type="PANTHER" id="PTHR11921:SF29">
    <property type="entry name" value="SUCCINATE DEHYDROGENASE [UBIQUINONE] IRON-SULFUR SUBUNIT, MITOCHONDRIAL"/>
    <property type="match status" value="1"/>
</dbReference>
<dbReference type="InterPro" id="IPR001041">
    <property type="entry name" value="2Fe-2S_ferredoxin-type"/>
</dbReference>
<evidence type="ECO:0000256" key="1">
    <source>
        <dbReference type="ARBA" id="ARBA00005163"/>
    </source>
</evidence>
<dbReference type="InterPro" id="IPR050573">
    <property type="entry name" value="SDH/FRD_Iron-Sulfur"/>
</dbReference>
<keyword evidence="2" id="KW-0408">Iron</keyword>
<organism evidence="5 6">
    <name type="scientific">Angomonas deanei</name>
    <dbReference type="NCBI Taxonomy" id="59799"/>
    <lineage>
        <taxon>Eukaryota</taxon>
        <taxon>Discoba</taxon>
        <taxon>Euglenozoa</taxon>
        <taxon>Kinetoplastea</taxon>
        <taxon>Metakinetoplastina</taxon>
        <taxon>Trypanosomatida</taxon>
        <taxon>Trypanosomatidae</taxon>
        <taxon>Strigomonadinae</taxon>
        <taxon>Angomonas</taxon>
    </lineage>
</organism>
<dbReference type="FunFam" id="3.10.20.30:FF:000035">
    <property type="entry name" value="Electron transfer protein, putative"/>
    <property type="match status" value="1"/>
</dbReference>
<dbReference type="Pfam" id="PF13085">
    <property type="entry name" value="Fer2_3"/>
    <property type="match status" value="1"/>
</dbReference>
<protein>
    <submittedName>
        <fullName evidence="5">2Fe-2S iron-sulfur cluster binding domain containing protein, putative</fullName>
    </submittedName>
</protein>
<evidence type="ECO:0000259" key="4">
    <source>
        <dbReference type="PROSITE" id="PS51085"/>
    </source>
</evidence>
<accession>S9UGE2</accession>
<dbReference type="PROSITE" id="PS51085">
    <property type="entry name" value="2FE2S_FER_2"/>
    <property type="match status" value="1"/>
</dbReference>
<keyword evidence="3" id="KW-0411">Iron-sulfur</keyword>
<gene>
    <name evidence="5" type="ORF">ADEAN_000831400</name>
</gene>
<dbReference type="SUPFAM" id="SSF54292">
    <property type="entry name" value="2Fe-2S ferredoxin-like"/>
    <property type="match status" value="1"/>
</dbReference>
<dbReference type="InterPro" id="IPR025192">
    <property type="entry name" value="Succ_DH/fum_Rdtase_N"/>
</dbReference>
<proteinExistence type="predicted"/>
<keyword evidence="6" id="KW-1185">Reference proteome</keyword>
<evidence type="ECO:0000256" key="2">
    <source>
        <dbReference type="ARBA" id="ARBA00022714"/>
    </source>
</evidence>
<keyword evidence="2" id="KW-0479">Metal-binding</keyword>
<dbReference type="VEuPathDB" id="TriTrypDB:ADEAN_000831400"/>
<dbReference type="Proteomes" id="UP000515908">
    <property type="component" value="Chromosome 18"/>
</dbReference>
<dbReference type="NCBIfam" id="TIGR00384">
    <property type="entry name" value="dhsB"/>
    <property type="match status" value="1"/>
</dbReference>
<comment type="pathway">
    <text evidence="1">Carbohydrate metabolism; tricarboxylic acid cycle.</text>
</comment>